<reference evidence="1 2" key="1">
    <citation type="submission" date="2020-02" db="EMBL/GenBank/DDBJ databases">
        <title>Aliifodinibius halophilus 2W32, complete genome.</title>
        <authorList>
            <person name="Li Y."/>
            <person name="Wu S."/>
        </authorList>
    </citation>
    <scope>NUCLEOTIDE SEQUENCE [LARGE SCALE GENOMIC DNA]</scope>
    <source>
        <strain evidence="1 2">2W32</strain>
    </source>
</reference>
<comment type="caution">
    <text evidence="1">The sequence shown here is derived from an EMBL/GenBank/DDBJ whole genome shotgun (WGS) entry which is preliminary data.</text>
</comment>
<evidence type="ECO:0000313" key="2">
    <source>
        <dbReference type="Proteomes" id="UP000479132"/>
    </source>
</evidence>
<accession>A0A6M1TBP5</accession>
<protein>
    <submittedName>
        <fullName evidence="1">Uncharacterized protein</fullName>
    </submittedName>
</protein>
<dbReference type="EMBL" id="JAALLS010000009">
    <property type="protein sequence ID" value="NGP88354.1"/>
    <property type="molecule type" value="Genomic_DNA"/>
</dbReference>
<sequence>MESVKDNHSLFFGDTGYVLYQSQQIPDNFNWCFTAVKSSRDQNEFGQVMEEVVNDSEFDAFADNLGTLVWGAANPAFTAGVEVAKYTVSTVSKILQEAGDEQVGILYMSLNRNQHYLHGERKKDDVPDLSGNLHIDYSIFAVS</sequence>
<proteinExistence type="predicted"/>
<gene>
    <name evidence="1" type="ORF">G3569_08295</name>
</gene>
<keyword evidence="2" id="KW-1185">Reference proteome</keyword>
<dbReference type="Proteomes" id="UP000479132">
    <property type="component" value="Unassembled WGS sequence"/>
</dbReference>
<dbReference type="RefSeq" id="WP_165267999.1">
    <property type="nucleotide sequence ID" value="NZ_JAALLS010000009.1"/>
</dbReference>
<organism evidence="1 2">
    <name type="scientific">Fodinibius halophilus</name>
    <dbReference type="NCBI Taxonomy" id="1736908"/>
    <lineage>
        <taxon>Bacteria</taxon>
        <taxon>Pseudomonadati</taxon>
        <taxon>Balneolota</taxon>
        <taxon>Balneolia</taxon>
        <taxon>Balneolales</taxon>
        <taxon>Balneolaceae</taxon>
        <taxon>Fodinibius</taxon>
    </lineage>
</organism>
<evidence type="ECO:0000313" key="1">
    <source>
        <dbReference type="EMBL" id="NGP88354.1"/>
    </source>
</evidence>
<name>A0A6M1TBP5_9BACT</name>
<dbReference type="AlphaFoldDB" id="A0A6M1TBP5"/>